<gene>
    <name evidence="1" type="ORF">NS226_13580</name>
</gene>
<proteinExistence type="predicted"/>
<name>A0A175R8R4_9HYPH</name>
<dbReference type="PATRIC" id="fig|401562.3.peg.2298"/>
<comment type="caution">
    <text evidence="1">The sequence shown here is derived from an EMBL/GenBank/DDBJ whole genome shotgun (WGS) entry which is preliminary data.</text>
</comment>
<accession>A0A175R8R4</accession>
<dbReference type="Proteomes" id="UP000078272">
    <property type="component" value="Unassembled WGS sequence"/>
</dbReference>
<dbReference type="EMBL" id="LDPZ01000025">
    <property type="protein sequence ID" value="KTQ95025.1"/>
    <property type="molecule type" value="Genomic_DNA"/>
</dbReference>
<protein>
    <submittedName>
        <fullName evidence="1">Uncharacterized protein</fullName>
    </submittedName>
</protein>
<dbReference type="AlphaFoldDB" id="A0A175R8R4"/>
<sequence length="59" mass="6398">MQFGLDAGPDGLTSATQFVDLSEDVVGLNSQESHGEDAEHAARHLQGLFSIRRAEVKRC</sequence>
<reference evidence="1 2" key="1">
    <citation type="journal article" date="2016" name="Front. Microbiol.">
        <title>Genomic Resource of Rice Seed Associated Bacteria.</title>
        <authorList>
            <person name="Midha S."/>
            <person name="Bansal K."/>
            <person name="Sharma S."/>
            <person name="Kumar N."/>
            <person name="Patil P.P."/>
            <person name="Chaudhry V."/>
            <person name="Patil P.B."/>
        </authorList>
    </citation>
    <scope>NUCLEOTIDE SEQUENCE [LARGE SCALE GENOMIC DNA]</scope>
    <source>
        <strain evidence="1 2">NS226</strain>
    </source>
</reference>
<organism evidence="1 2">
    <name type="scientific">Aureimonas ureilytica</name>
    <dbReference type="NCBI Taxonomy" id="401562"/>
    <lineage>
        <taxon>Bacteria</taxon>
        <taxon>Pseudomonadati</taxon>
        <taxon>Pseudomonadota</taxon>
        <taxon>Alphaproteobacteria</taxon>
        <taxon>Hyphomicrobiales</taxon>
        <taxon>Aurantimonadaceae</taxon>
        <taxon>Aureimonas</taxon>
    </lineage>
</organism>
<evidence type="ECO:0000313" key="1">
    <source>
        <dbReference type="EMBL" id="KTQ95025.1"/>
    </source>
</evidence>
<evidence type="ECO:0000313" key="2">
    <source>
        <dbReference type="Proteomes" id="UP000078272"/>
    </source>
</evidence>